<organism evidence="3 4">
    <name type="scientific">Cladonia borealis</name>
    <dbReference type="NCBI Taxonomy" id="184061"/>
    <lineage>
        <taxon>Eukaryota</taxon>
        <taxon>Fungi</taxon>
        <taxon>Dikarya</taxon>
        <taxon>Ascomycota</taxon>
        <taxon>Pezizomycotina</taxon>
        <taxon>Lecanoromycetes</taxon>
        <taxon>OSLEUM clade</taxon>
        <taxon>Lecanoromycetidae</taxon>
        <taxon>Lecanorales</taxon>
        <taxon>Lecanorineae</taxon>
        <taxon>Cladoniaceae</taxon>
        <taxon>Cladonia</taxon>
    </lineage>
</organism>
<keyword evidence="2" id="KW-0732">Signal</keyword>
<feature type="signal peptide" evidence="2">
    <location>
        <begin position="1"/>
        <end position="15"/>
    </location>
</feature>
<accession>A0AA39R408</accession>
<proteinExistence type="predicted"/>
<dbReference type="SUPFAM" id="SSF50685">
    <property type="entry name" value="Barwin-like endoglucanases"/>
    <property type="match status" value="1"/>
</dbReference>
<feature type="chain" id="PRO_5041236745" description="Expansin-like EG45 domain-containing protein" evidence="2">
    <location>
        <begin position="16"/>
        <end position="322"/>
    </location>
</feature>
<evidence type="ECO:0000313" key="4">
    <source>
        <dbReference type="Proteomes" id="UP001166286"/>
    </source>
</evidence>
<reference evidence="3" key="1">
    <citation type="submission" date="2023-03" db="EMBL/GenBank/DDBJ databases">
        <title>Complete genome of Cladonia borealis.</title>
        <authorList>
            <person name="Park H."/>
        </authorList>
    </citation>
    <scope>NUCLEOTIDE SEQUENCE</scope>
    <source>
        <strain evidence="3">ANT050790</strain>
    </source>
</reference>
<dbReference type="Gene3D" id="2.40.40.10">
    <property type="entry name" value="RlpA-like domain"/>
    <property type="match status" value="1"/>
</dbReference>
<feature type="compositionally biased region" description="Acidic residues" evidence="1">
    <location>
        <begin position="299"/>
        <end position="322"/>
    </location>
</feature>
<dbReference type="AlphaFoldDB" id="A0AA39R408"/>
<keyword evidence="4" id="KW-1185">Reference proteome</keyword>
<dbReference type="InterPro" id="IPR036908">
    <property type="entry name" value="RlpA-like_sf"/>
</dbReference>
<dbReference type="EMBL" id="JAFEKC020000005">
    <property type="protein sequence ID" value="KAK0514442.1"/>
    <property type="molecule type" value="Genomic_DNA"/>
</dbReference>
<feature type="region of interest" description="Disordered" evidence="1">
    <location>
        <begin position="181"/>
        <end position="322"/>
    </location>
</feature>
<sequence length="322" mass="32680">MLLQILLALALNTEARISSPLLRRAGYPYSVATFNNYAAQSNTNCGPMAGQPGTYGAAASDVSPDISGGKCSGSINLSNCNGQSPIDGAGPTCPKTNCGKCYKVTNQGAIPVTETIGGIGNSVIVQIIDSCPQTNPQNYCKTDMAANQRCEDPNTNQLDIDQSAYEALTGQAFGSGPNLQILIEDSDCSGGTDQGPAASSSTPPPTSSLPPAASSSTPAPASSLPPAPVAASPPQSATSLPAPHHPPAQPVASPSIVTGLYINGSSSSPSSPLRINPVQEVNSPVQEVNGPPAQGLQINEDDAITGEAEDDDECSDEDVDTS</sequence>
<evidence type="ECO:0000313" key="3">
    <source>
        <dbReference type="EMBL" id="KAK0514442.1"/>
    </source>
</evidence>
<evidence type="ECO:0000256" key="2">
    <source>
        <dbReference type="SAM" id="SignalP"/>
    </source>
</evidence>
<protein>
    <recommendedName>
        <fullName evidence="5">Expansin-like EG45 domain-containing protein</fullName>
    </recommendedName>
</protein>
<gene>
    <name evidence="3" type="ORF">JMJ35_003059</name>
</gene>
<feature type="compositionally biased region" description="Low complexity" evidence="1">
    <location>
        <begin position="229"/>
        <end position="242"/>
    </location>
</feature>
<feature type="compositionally biased region" description="Low complexity" evidence="1">
    <location>
        <begin position="209"/>
        <end position="222"/>
    </location>
</feature>
<name>A0AA39R408_9LECA</name>
<evidence type="ECO:0000256" key="1">
    <source>
        <dbReference type="SAM" id="MobiDB-lite"/>
    </source>
</evidence>
<comment type="caution">
    <text evidence="3">The sequence shown here is derived from an EMBL/GenBank/DDBJ whole genome shotgun (WGS) entry which is preliminary data.</text>
</comment>
<evidence type="ECO:0008006" key="5">
    <source>
        <dbReference type="Google" id="ProtNLM"/>
    </source>
</evidence>
<dbReference type="Proteomes" id="UP001166286">
    <property type="component" value="Unassembled WGS sequence"/>
</dbReference>